<feature type="compositionally biased region" description="Basic and acidic residues" evidence="10">
    <location>
        <begin position="16"/>
        <end position="25"/>
    </location>
</feature>
<dbReference type="PROSITE" id="PS51194">
    <property type="entry name" value="HELICASE_CTER"/>
    <property type="match status" value="1"/>
</dbReference>
<dbReference type="Pfam" id="PF04851">
    <property type="entry name" value="ResIII"/>
    <property type="match status" value="1"/>
</dbReference>
<feature type="domain" description="Helicase ATP-binding" evidence="11">
    <location>
        <begin position="363"/>
        <end position="512"/>
    </location>
</feature>
<dbReference type="GO" id="GO:0043138">
    <property type="term" value="F:3'-5' DNA helicase activity"/>
    <property type="evidence" value="ECO:0007669"/>
    <property type="project" value="UniProtKB-EC"/>
</dbReference>
<dbReference type="PANTHER" id="PTHR11274:SF0">
    <property type="entry name" value="GENERAL TRANSCRIPTION AND DNA REPAIR FACTOR IIH HELICASE SUBUNIT XPB"/>
    <property type="match status" value="1"/>
</dbReference>
<dbReference type="InterPro" id="IPR006935">
    <property type="entry name" value="Helicase/UvrB_N"/>
</dbReference>
<dbReference type="Gene3D" id="3.40.50.300">
    <property type="entry name" value="P-loop containing nucleotide triphosphate hydrolases"/>
    <property type="match status" value="2"/>
</dbReference>
<dbReference type="EC" id="5.6.2.4" evidence="9"/>
<keyword evidence="2 9" id="KW-0547">Nucleotide-binding</keyword>
<dbReference type="SUPFAM" id="SSF46785">
    <property type="entry name" value="Winged helix' DNA-binding domain"/>
    <property type="match status" value="1"/>
</dbReference>
<dbReference type="GO" id="GO:0016887">
    <property type="term" value="F:ATP hydrolysis activity"/>
    <property type="evidence" value="ECO:0007669"/>
    <property type="project" value="RHEA"/>
</dbReference>
<dbReference type="SMART" id="SM00490">
    <property type="entry name" value="HELICc"/>
    <property type="match status" value="1"/>
</dbReference>
<sequence>MTEDDAADADTPTDAHSSDESHPNEAPEDGAADETSSRRPRENHPSTVADVRADDERTHSDGDDGDDDDESVRRADDDLATEPTDAAADLATDRDADTDTPATPSVLDVSLDGFYDALEAEGRPVVTAQQAGRNLGLSQSAAADALDQLARDGVVQRVNVETDPVVYYPTEWGRLAERERIVLFPERREVVVDRPTQYTRARLAQFAHLVDSTGDRNTGTRGYLYKIRQEDVWQAPFDELDSLLSLMRSVLPRRSPHLETWVENQWKRANQFRLYTHEDDYVVLEAASESLMGNVGRQKLDEEHLVAPISDTESWVRDGKEAHIKRILYEAGYPVKDDRDLETGDPLNVELRVELRDYQRDWVDRFTDQKAGVLVGPPGAGKTVTGIGVLAAVGGETLVLVPSRELAAQWRTEILKHTSLSEDQIGEYHGGQKQVRPVTIATYQTAGMDRHRSLFDDREWGLIVYDEVHHVPSRIYRRSADLQAKHRLGLSATPIREDDKEKEIFTLIGPPIGTDWSKLFEAGYVQEPEVEIRYVPWADDTVRNEWSSADGRERHQLAAMNPQKVAETRRLLRQHPESKALVFVDYLDQGEEMAEALDVPFVNGEMRHHHRERLFERFREGQLRTLVISRVGDEGIDLPNAELAVVASGLGGSRRQGAQRAGRTMRPAGNALVYVLATRGTTEEDFAQRQMRHLAEKGVRVTESDLTD</sequence>
<evidence type="ECO:0000256" key="4">
    <source>
        <dbReference type="ARBA" id="ARBA00022806"/>
    </source>
</evidence>
<feature type="compositionally biased region" description="Basic and acidic residues" evidence="10">
    <location>
        <begin position="51"/>
        <end position="62"/>
    </location>
</feature>
<dbReference type="InterPro" id="IPR001650">
    <property type="entry name" value="Helicase_C-like"/>
</dbReference>
<keyword evidence="14" id="KW-1185">Reference proteome</keyword>
<evidence type="ECO:0000313" key="13">
    <source>
        <dbReference type="EMBL" id="SFR69499.1"/>
    </source>
</evidence>
<feature type="compositionally biased region" description="Low complexity" evidence="10">
    <location>
        <begin position="81"/>
        <end position="90"/>
    </location>
</feature>
<evidence type="ECO:0000256" key="2">
    <source>
        <dbReference type="ARBA" id="ARBA00022741"/>
    </source>
</evidence>
<name>A0A1I6IS81_9EURY</name>
<dbReference type="AlphaFoldDB" id="A0A1I6IS81"/>
<dbReference type="HAMAP" id="MF_01489">
    <property type="entry name" value="Helicase_Rad25_arch"/>
    <property type="match status" value="1"/>
</dbReference>
<evidence type="ECO:0000256" key="10">
    <source>
        <dbReference type="SAM" id="MobiDB-lite"/>
    </source>
</evidence>
<evidence type="ECO:0000256" key="1">
    <source>
        <dbReference type="ARBA" id="ARBA00006637"/>
    </source>
</evidence>
<evidence type="ECO:0000256" key="7">
    <source>
        <dbReference type="ARBA" id="ARBA00034617"/>
    </source>
</evidence>
<keyword evidence="4 9" id="KW-0347">Helicase</keyword>
<dbReference type="PROSITE" id="PS51192">
    <property type="entry name" value="HELICASE_ATP_BIND_1"/>
    <property type="match status" value="1"/>
</dbReference>
<dbReference type="EMBL" id="FOYS01000007">
    <property type="protein sequence ID" value="SFR69499.1"/>
    <property type="molecule type" value="Genomic_DNA"/>
</dbReference>
<keyword evidence="3 9" id="KW-0378">Hydrolase</keyword>
<evidence type="ECO:0000259" key="11">
    <source>
        <dbReference type="PROSITE" id="PS51192"/>
    </source>
</evidence>
<dbReference type="SMART" id="SM00487">
    <property type="entry name" value="DEXDc"/>
    <property type="match status" value="1"/>
</dbReference>
<accession>A0A1I6IS81</accession>
<dbReference type="SUPFAM" id="SSF52540">
    <property type="entry name" value="P-loop containing nucleoside triphosphate hydrolases"/>
    <property type="match status" value="1"/>
</dbReference>
<protein>
    <recommendedName>
        <fullName evidence="9">Putative DNA 3'-5' helicase Rad25</fullName>
        <ecNumber evidence="9">5.6.2.4</ecNumber>
    </recommendedName>
</protein>
<feature type="region of interest" description="Disordered" evidence="10">
    <location>
        <begin position="1"/>
        <end position="106"/>
    </location>
</feature>
<evidence type="ECO:0000259" key="12">
    <source>
        <dbReference type="PROSITE" id="PS51194"/>
    </source>
</evidence>
<dbReference type="STRING" id="555875.SAMN04488124_3604"/>
<dbReference type="InterPro" id="IPR050615">
    <property type="entry name" value="ATP-dep_DNA_Helicase"/>
</dbReference>
<keyword evidence="5 9" id="KW-0067">ATP-binding</keyword>
<evidence type="ECO:0000256" key="9">
    <source>
        <dbReference type="HAMAP-Rule" id="MF_01489"/>
    </source>
</evidence>
<dbReference type="PRINTS" id="PR00851">
    <property type="entry name" value="XRODRMPGMNTB"/>
</dbReference>
<dbReference type="RefSeq" id="WP_245758410.1">
    <property type="nucleotide sequence ID" value="NZ_FOYS01000007.1"/>
</dbReference>
<comment type="catalytic activity">
    <reaction evidence="8 9">
        <text>ATP + H2O = ADP + phosphate + H(+)</text>
        <dbReference type="Rhea" id="RHEA:13065"/>
        <dbReference type="ChEBI" id="CHEBI:15377"/>
        <dbReference type="ChEBI" id="CHEBI:15378"/>
        <dbReference type="ChEBI" id="CHEBI:30616"/>
        <dbReference type="ChEBI" id="CHEBI:43474"/>
        <dbReference type="ChEBI" id="CHEBI:456216"/>
        <dbReference type="EC" id="5.6.2.4"/>
    </reaction>
</comment>
<dbReference type="InterPro" id="IPR032438">
    <property type="entry name" value="ERCC3_RAD25_C"/>
</dbReference>
<evidence type="ECO:0000256" key="5">
    <source>
        <dbReference type="ARBA" id="ARBA00022840"/>
    </source>
</evidence>
<evidence type="ECO:0000256" key="8">
    <source>
        <dbReference type="ARBA" id="ARBA00048988"/>
    </source>
</evidence>
<reference evidence="14" key="1">
    <citation type="submission" date="2016-10" db="EMBL/GenBank/DDBJ databases">
        <authorList>
            <person name="Varghese N."/>
            <person name="Submissions S."/>
        </authorList>
    </citation>
    <scope>NUCLEOTIDE SEQUENCE [LARGE SCALE GENOMIC DNA]</scope>
    <source>
        <strain evidence="14">CGMCC 1.8711</strain>
    </source>
</reference>
<evidence type="ECO:0000256" key="6">
    <source>
        <dbReference type="ARBA" id="ARBA00023235"/>
    </source>
</evidence>
<evidence type="ECO:0000313" key="14">
    <source>
        <dbReference type="Proteomes" id="UP000243250"/>
    </source>
</evidence>
<proteinExistence type="inferred from homology"/>
<evidence type="ECO:0000256" key="3">
    <source>
        <dbReference type="ARBA" id="ARBA00022801"/>
    </source>
</evidence>
<comment type="catalytic activity">
    <reaction evidence="7 9">
        <text>Couples ATP hydrolysis with the unwinding of duplex DNA by translocating in the 3'-5' direction.</text>
        <dbReference type="EC" id="5.6.2.4"/>
    </reaction>
</comment>
<organism evidence="13 14">
    <name type="scientific">Halogeometricum limi</name>
    <dbReference type="NCBI Taxonomy" id="555875"/>
    <lineage>
        <taxon>Archaea</taxon>
        <taxon>Methanobacteriati</taxon>
        <taxon>Methanobacteriota</taxon>
        <taxon>Stenosarchaea group</taxon>
        <taxon>Halobacteria</taxon>
        <taxon>Halobacteriales</taxon>
        <taxon>Haloferacaceae</taxon>
        <taxon>Halogeometricum</taxon>
    </lineage>
</organism>
<dbReference type="Proteomes" id="UP000243250">
    <property type="component" value="Unassembled WGS sequence"/>
</dbReference>
<dbReference type="InterPro" id="IPR014001">
    <property type="entry name" value="Helicase_ATP-bd"/>
</dbReference>
<dbReference type="GO" id="GO:0003677">
    <property type="term" value="F:DNA binding"/>
    <property type="evidence" value="ECO:0007669"/>
    <property type="project" value="InterPro"/>
</dbReference>
<dbReference type="InterPro" id="IPR030882">
    <property type="entry name" value="Helicase_Rad25_arc"/>
</dbReference>
<feature type="compositionally biased region" description="Basic and acidic residues" evidence="10">
    <location>
        <begin position="35"/>
        <end position="44"/>
    </location>
</feature>
<dbReference type="GO" id="GO:0005524">
    <property type="term" value="F:ATP binding"/>
    <property type="evidence" value="ECO:0007669"/>
    <property type="project" value="UniProtKB-UniRule"/>
</dbReference>
<feature type="domain" description="Helicase C-terminal" evidence="12">
    <location>
        <begin position="567"/>
        <end position="708"/>
    </location>
</feature>
<dbReference type="PANTHER" id="PTHR11274">
    <property type="entry name" value="RAD25/XP-B DNA REPAIR HELICASE"/>
    <property type="match status" value="1"/>
</dbReference>
<dbReference type="InterPro" id="IPR036390">
    <property type="entry name" value="WH_DNA-bd_sf"/>
</dbReference>
<dbReference type="InterPro" id="IPR027417">
    <property type="entry name" value="P-loop_NTPase"/>
</dbReference>
<dbReference type="Pfam" id="PF16203">
    <property type="entry name" value="ERCC3_RAD25_C"/>
    <property type="match status" value="1"/>
</dbReference>
<keyword evidence="6 9" id="KW-0413">Isomerase</keyword>
<comment type="similarity">
    <text evidence="1 9">Belongs to the helicase family. RAD25/XPB subfamily.</text>
</comment>
<gene>
    <name evidence="9" type="primary">rad25</name>
    <name evidence="13" type="ORF">SAMN04488124_3604</name>
</gene>